<dbReference type="Proteomes" id="UP001165089">
    <property type="component" value="Unassembled WGS sequence"/>
</dbReference>
<keyword evidence="3" id="KW-1185">Reference proteome</keyword>
<gene>
    <name evidence="2" type="ORF">GETHPA_10920</name>
</gene>
<evidence type="ECO:0000313" key="2">
    <source>
        <dbReference type="EMBL" id="GLH69559.1"/>
    </source>
</evidence>
<evidence type="ECO:0000256" key="1">
    <source>
        <dbReference type="SAM" id="MobiDB-lite"/>
    </source>
</evidence>
<dbReference type="EMBL" id="BSDD01000002">
    <property type="protein sequence ID" value="GLH69559.1"/>
    <property type="molecule type" value="Genomic_DNA"/>
</dbReference>
<sequence>MGFFDRFLNRAPQGPLPTLADLLEARGLPADLPGLEALVPAFEAHRDAPGRESWAEAVAVTHRAGLPLPPPWEEVQDRLFPELVPAWRAEREGRWHRLFVEGLFQRVRLDDMAVPAAWMRLWDQSETEVHDLALENLRHRTEGAFERLPSGIYRGPWHDGHDAARLLLPEVWDGLFRDQHPFLAIPTPGLLLAAPQVLLPKLMEAVGKALSEGAPLLQAAVLERIGEHLVPARIQEPHPMSGPQREFKQLDQLEAIRTQERDLDPALGRPAPVGLLKTQQGKSLTVATWVAGAPALLPEADLVAFTTAEGEPLGIYWRQSLPRLSEIRGELVEIWGPRRVRHEGFPDAEQLARLECFATGEQMKAMQAQGGRPQPKAPAAPAGGFATQPVPSLPRHLQGAGLGMQDGD</sequence>
<organism evidence="2 3">
    <name type="scientific">Geothrix rubra</name>
    <dbReference type="NCBI Taxonomy" id="2927977"/>
    <lineage>
        <taxon>Bacteria</taxon>
        <taxon>Pseudomonadati</taxon>
        <taxon>Acidobacteriota</taxon>
        <taxon>Holophagae</taxon>
        <taxon>Holophagales</taxon>
        <taxon>Holophagaceae</taxon>
        <taxon>Geothrix</taxon>
    </lineage>
</organism>
<comment type="caution">
    <text evidence="2">The sequence shown here is derived from an EMBL/GenBank/DDBJ whole genome shotgun (WGS) entry which is preliminary data.</text>
</comment>
<feature type="compositionally biased region" description="Low complexity" evidence="1">
    <location>
        <begin position="367"/>
        <end position="389"/>
    </location>
</feature>
<protein>
    <submittedName>
        <fullName evidence="2">Uncharacterized protein</fullName>
    </submittedName>
</protein>
<accession>A0ABQ5Q4X9</accession>
<feature type="region of interest" description="Disordered" evidence="1">
    <location>
        <begin position="365"/>
        <end position="408"/>
    </location>
</feature>
<evidence type="ECO:0000313" key="3">
    <source>
        <dbReference type="Proteomes" id="UP001165089"/>
    </source>
</evidence>
<name>A0ABQ5Q4X9_9BACT</name>
<reference evidence="2 3" key="1">
    <citation type="journal article" date="2023" name="Antonie Van Leeuwenhoek">
        <title>Mesoterricola silvestris gen. nov., sp. nov., Mesoterricola sediminis sp. nov., Geothrix oryzae sp. nov., Geothrix edaphica sp. nov., Geothrix rubra sp. nov., and Geothrix limicola sp. nov., six novel members of Acidobacteriota isolated from soils.</title>
        <authorList>
            <person name="Itoh H."/>
            <person name="Sugisawa Y."/>
            <person name="Mise K."/>
            <person name="Xu Z."/>
            <person name="Kuniyasu M."/>
            <person name="Ushijima N."/>
            <person name="Kawano K."/>
            <person name="Kobayashi E."/>
            <person name="Shiratori Y."/>
            <person name="Masuda Y."/>
            <person name="Senoo K."/>
        </authorList>
    </citation>
    <scope>NUCLEOTIDE SEQUENCE [LARGE SCALE GENOMIC DNA]</scope>
    <source>
        <strain evidence="2 3">Red803</strain>
    </source>
</reference>
<proteinExistence type="predicted"/>